<protein>
    <submittedName>
        <fullName evidence="1">Uncharacterized protein</fullName>
    </submittedName>
</protein>
<dbReference type="Proteomes" id="UP001595998">
    <property type="component" value="Unassembled WGS sequence"/>
</dbReference>
<gene>
    <name evidence="1" type="ORF">ACFOZ9_01635</name>
</gene>
<name>A0ABV8XH69_9DEIO</name>
<accession>A0ABV8XH69</accession>
<reference evidence="2" key="1">
    <citation type="journal article" date="2019" name="Int. J. Syst. Evol. Microbiol.">
        <title>The Global Catalogue of Microorganisms (GCM) 10K type strain sequencing project: providing services to taxonomists for standard genome sequencing and annotation.</title>
        <authorList>
            <consortium name="The Broad Institute Genomics Platform"/>
            <consortium name="The Broad Institute Genome Sequencing Center for Infectious Disease"/>
            <person name="Wu L."/>
            <person name="Ma J."/>
        </authorList>
    </citation>
    <scope>NUCLEOTIDE SEQUENCE [LARGE SCALE GENOMIC DNA]</scope>
    <source>
        <strain evidence="2">CCUG 56029</strain>
    </source>
</reference>
<dbReference type="RefSeq" id="WP_380035592.1">
    <property type="nucleotide sequence ID" value="NZ_JBHSEH010000004.1"/>
</dbReference>
<dbReference type="EMBL" id="JBHSEH010000004">
    <property type="protein sequence ID" value="MFC4424894.1"/>
    <property type="molecule type" value="Genomic_DNA"/>
</dbReference>
<evidence type="ECO:0000313" key="1">
    <source>
        <dbReference type="EMBL" id="MFC4424894.1"/>
    </source>
</evidence>
<organism evidence="1 2">
    <name type="scientific">Deinococcus navajonensis</name>
    <dbReference type="NCBI Taxonomy" id="309884"/>
    <lineage>
        <taxon>Bacteria</taxon>
        <taxon>Thermotogati</taxon>
        <taxon>Deinococcota</taxon>
        <taxon>Deinococci</taxon>
        <taxon>Deinococcales</taxon>
        <taxon>Deinococcaceae</taxon>
        <taxon>Deinococcus</taxon>
    </lineage>
</organism>
<sequence>MKLSFEDALNELLREGFVYFTAAQHHVHAHKDLESAELTLDIRYGLGMFDDIEWWMQEQVRLFPLGSYDEKGRESYDLYVGEDEQLYAVDSAFCWSVHRIGRHVRDGLECIAAGLFGARKQLIQPIRPPE</sequence>
<keyword evidence="2" id="KW-1185">Reference proteome</keyword>
<evidence type="ECO:0000313" key="2">
    <source>
        <dbReference type="Proteomes" id="UP001595998"/>
    </source>
</evidence>
<proteinExistence type="predicted"/>
<comment type="caution">
    <text evidence="1">The sequence shown here is derived from an EMBL/GenBank/DDBJ whole genome shotgun (WGS) entry which is preliminary data.</text>
</comment>